<feature type="region of interest" description="Disordered" evidence="1">
    <location>
        <begin position="1"/>
        <end position="31"/>
    </location>
</feature>
<name>A0AAD1U6J4_EUPCR</name>
<keyword evidence="3" id="KW-1185">Reference proteome</keyword>
<sequence>MKSKRAWSLKDAEADSQPDPSSLKKCPKRVSSKKLSSTSQFCVVKHKLNYSVVPNERIQDKLRLFLKPYNRELSLKKYISPTEESQHSDYHCDSSPRWENKLKKNNWEIKQGKNRGRWKGLSDFVLKEDDKVFKMALSNINEELPKKKKKKKLNLNKNCLNIATPKQSHGSSSDNFFQLISSTKTSAFKRNFEGNKSVKNTNIKFKNVRLTKMDYDVFNYTKKNNDRITSQFNFHDEVRKLNANTKLNHSLIPKAKSRLGARKTTLLLGVNHGKDFIRYYPAQDNSDYLHLRNSLRPKLTFSSLAPMNPSISYSQTPTEFGKKGIKESKKVSQTPNTSSAMLKIKSQIKMRDLKIEEVKRKCIIEQVKTKLSVKNMKIKSSPNKSLNTKKKLRLNSERGKTQY</sequence>
<evidence type="ECO:0000256" key="1">
    <source>
        <dbReference type="SAM" id="MobiDB-lite"/>
    </source>
</evidence>
<reference evidence="2" key="1">
    <citation type="submission" date="2023-07" db="EMBL/GenBank/DDBJ databases">
        <authorList>
            <consortium name="AG Swart"/>
            <person name="Singh M."/>
            <person name="Singh A."/>
            <person name="Seah K."/>
            <person name="Emmerich C."/>
        </authorList>
    </citation>
    <scope>NUCLEOTIDE SEQUENCE</scope>
    <source>
        <strain evidence="2">DP1</strain>
    </source>
</reference>
<evidence type="ECO:0000313" key="2">
    <source>
        <dbReference type="EMBL" id="CAI2361432.1"/>
    </source>
</evidence>
<dbReference type="Proteomes" id="UP001295684">
    <property type="component" value="Unassembled WGS sequence"/>
</dbReference>
<feature type="region of interest" description="Disordered" evidence="1">
    <location>
        <begin position="378"/>
        <end position="403"/>
    </location>
</feature>
<proteinExistence type="predicted"/>
<dbReference type="AlphaFoldDB" id="A0AAD1U6J4"/>
<accession>A0AAD1U6J4</accession>
<protein>
    <submittedName>
        <fullName evidence="2">Uncharacterized protein</fullName>
    </submittedName>
</protein>
<comment type="caution">
    <text evidence="2">The sequence shown here is derived from an EMBL/GenBank/DDBJ whole genome shotgun (WGS) entry which is preliminary data.</text>
</comment>
<organism evidence="2 3">
    <name type="scientific">Euplotes crassus</name>
    <dbReference type="NCBI Taxonomy" id="5936"/>
    <lineage>
        <taxon>Eukaryota</taxon>
        <taxon>Sar</taxon>
        <taxon>Alveolata</taxon>
        <taxon>Ciliophora</taxon>
        <taxon>Intramacronucleata</taxon>
        <taxon>Spirotrichea</taxon>
        <taxon>Hypotrichia</taxon>
        <taxon>Euplotida</taxon>
        <taxon>Euplotidae</taxon>
        <taxon>Moneuplotes</taxon>
    </lineage>
</organism>
<gene>
    <name evidence="2" type="ORF">ECRASSUSDP1_LOCUS2743</name>
</gene>
<dbReference type="EMBL" id="CAMPGE010002623">
    <property type="protein sequence ID" value="CAI2361432.1"/>
    <property type="molecule type" value="Genomic_DNA"/>
</dbReference>
<feature type="compositionally biased region" description="Basic and acidic residues" evidence="1">
    <location>
        <begin position="394"/>
        <end position="403"/>
    </location>
</feature>
<evidence type="ECO:0000313" key="3">
    <source>
        <dbReference type="Proteomes" id="UP001295684"/>
    </source>
</evidence>